<dbReference type="AlphaFoldDB" id="V5WH65"/>
<keyword evidence="2" id="KW-0963">Cytoplasm</keyword>
<dbReference type="KEGG" id="slr:L21SP2_1790"/>
<proteinExistence type="inferred from homology"/>
<dbReference type="Gene3D" id="6.10.250.2410">
    <property type="match status" value="1"/>
</dbReference>
<gene>
    <name evidence="2" type="primary">scpA</name>
    <name evidence="3" type="ORF">L21SP2_1790</name>
</gene>
<dbReference type="PANTHER" id="PTHR33969:SF2">
    <property type="entry name" value="SEGREGATION AND CONDENSATION PROTEIN A"/>
    <property type="match status" value="1"/>
</dbReference>
<dbReference type="GO" id="GO:0051301">
    <property type="term" value="P:cell division"/>
    <property type="evidence" value="ECO:0007669"/>
    <property type="project" value="UniProtKB-KW"/>
</dbReference>
<dbReference type="STRING" id="1307761.L21SP2_1790"/>
<dbReference type="InterPro" id="IPR003768">
    <property type="entry name" value="ScpA"/>
</dbReference>
<sequence>MTGEESKTHFRLKDFEGPLDLLLFLIKKNEVNIYDIPISHITAQYLEFMRAGEMADLERASEFYVMASTLLYIKSRMLLPVDINLEDELEDPRQELVDRLIEYQKYKKLSELMMEKENQNEWIIEREKAQRNLPFDNAEPMWQEMEVWDLLTTFSSLMKGLTPDRIIDLYEEVSVNEKLTLIRELLEKQEEFRFTDIIIRPDSIMDVICAFLAILESVKFKVIRIFQNTLFGDIRIRRHEKGEGEDEVEN</sequence>
<comment type="function">
    <text evidence="2">Participates in chromosomal partition during cell division. May act via the formation of a condensin-like complex containing Smc and ScpB that pull DNA away from mid-cell into both cell halves.</text>
</comment>
<name>V5WH65_9SPIO</name>
<keyword evidence="2" id="KW-0131">Cell cycle</keyword>
<comment type="similarity">
    <text evidence="2">Belongs to the ScpA family.</text>
</comment>
<comment type="subcellular location">
    <subcellularLocation>
        <location evidence="2">Cytoplasm</location>
    </subcellularLocation>
    <text evidence="2">Associated with two foci at the outer edges of the nucleoid region in young cells, and at four foci within both cell halves in older cells.</text>
</comment>
<dbReference type="HOGENOM" id="CLU_038686_3_0_12"/>
<dbReference type="GO" id="GO:0006260">
    <property type="term" value="P:DNA replication"/>
    <property type="evidence" value="ECO:0007669"/>
    <property type="project" value="UniProtKB-UniRule"/>
</dbReference>
<keyword evidence="2" id="KW-0132">Cell division</keyword>
<evidence type="ECO:0000313" key="3">
    <source>
        <dbReference type="EMBL" id="AHC15167.1"/>
    </source>
</evidence>
<dbReference type="PANTHER" id="PTHR33969">
    <property type="entry name" value="SEGREGATION AND CONDENSATION PROTEIN A"/>
    <property type="match status" value="1"/>
</dbReference>
<comment type="subunit">
    <text evidence="2">Component of a cohesin-like complex composed of ScpA, ScpB and the Smc homodimer, in which ScpA and ScpB bind to the head domain of Smc. The presence of the three proteins is required for the association of the complex with DNA.</text>
</comment>
<keyword evidence="4" id="KW-1185">Reference proteome</keyword>
<dbReference type="GO" id="GO:0005737">
    <property type="term" value="C:cytoplasm"/>
    <property type="evidence" value="ECO:0007669"/>
    <property type="project" value="UniProtKB-SubCell"/>
</dbReference>
<evidence type="ECO:0000256" key="1">
    <source>
        <dbReference type="ARBA" id="ARBA00044777"/>
    </source>
</evidence>
<keyword evidence="2" id="KW-0159">Chromosome partition</keyword>
<dbReference type="eggNOG" id="COG1354">
    <property type="taxonomic scope" value="Bacteria"/>
</dbReference>
<dbReference type="HAMAP" id="MF_01805">
    <property type="entry name" value="ScpA"/>
    <property type="match status" value="1"/>
</dbReference>
<dbReference type="Proteomes" id="UP000018680">
    <property type="component" value="Chromosome"/>
</dbReference>
<dbReference type="GO" id="GO:0007059">
    <property type="term" value="P:chromosome segregation"/>
    <property type="evidence" value="ECO:0007669"/>
    <property type="project" value="UniProtKB-UniRule"/>
</dbReference>
<dbReference type="OrthoDB" id="9811016at2"/>
<evidence type="ECO:0000313" key="4">
    <source>
        <dbReference type="Proteomes" id="UP000018680"/>
    </source>
</evidence>
<dbReference type="RefSeq" id="WP_024268085.1">
    <property type="nucleotide sequence ID" value="NC_023035.1"/>
</dbReference>
<reference evidence="3 4" key="1">
    <citation type="journal article" date="2015" name="Stand. Genomic Sci.">
        <title>Complete genome sequence and description of Salinispira pacifica gen. nov., sp. nov., a novel spirochaete isolated form a hypersaline microbial mat.</title>
        <authorList>
            <person name="Ben Hania W."/>
            <person name="Joseph M."/>
            <person name="Schumann P."/>
            <person name="Bunk B."/>
            <person name="Fiebig A."/>
            <person name="Sproer C."/>
            <person name="Klenk H.P."/>
            <person name="Fardeau M.L."/>
            <person name="Spring S."/>
        </authorList>
    </citation>
    <scope>NUCLEOTIDE SEQUENCE [LARGE SCALE GENOMIC DNA]</scope>
    <source>
        <strain evidence="3 4">L21-RPul-D2</strain>
    </source>
</reference>
<dbReference type="PATRIC" id="fig|1307761.3.peg.1784"/>
<organism evidence="3 4">
    <name type="scientific">Salinispira pacifica</name>
    <dbReference type="NCBI Taxonomy" id="1307761"/>
    <lineage>
        <taxon>Bacteria</taxon>
        <taxon>Pseudomonadati</taxon>
        <taxon>Spirochaetota</taxon>
        <taxon>Spirochaetia</taxon>
        <taxon>Spirochaetales</taxon>
        <taxon>Spirochaetaceae</taxon>
        <taxon>Salinispira</taxon>
    </lineage>
</organism>
<evidence type="ECO:0000256" key="2">
    <source>
        <dbReference type="HAMAP-Rule" id="MF_01805"/>
    </source>
</evidence>
<protein>
    <recommendedName>
        <fullName evidence="1 2">Segregation and condensation protein A</fullName>
    </recommendedName>
</protein>
<accession>V5WH65</accession>
<dbReference type="EMBL" id="CP006939">
    <property type="protein sequence ID" value="AHC15167.1"/>
    <property type="molecule type" value="Genomic_DNA"/>
</dbReference>
<dbReference type="Pfam" id="PF02616">
    <property type="entry name" value="SMC_ScpA"/>
    <property type="match status" value="1"/>
</dbReference>